<reference evidence="2" key="1">
    <citation type="submission" date="2014-09" db="EMBL/GenBank/DDBJ databases">
        <authorList>
            <person name="Magalhaes I.L.F."/>
            <person name="Oliveira U."/>
            <person name="Santos F.R."/>
            <person name="Vidigal T.H.D.A."/>
            <person name="Brescovit A.D."/>
            <person name="Santos A.J."/>
        </authorList>
    </citation>
    <scope>NUCLEOTIDE SEQUENCE</scope>
</reference>
<evidence type="ECO:0000313" key="2">
    <source>
        <dbReference type="EMBL" id="JAG47620.1"/>
    </source>
</evidence>
<dbReference type="AlphaFoldDB" id="A0A0K8S4E9"/>
<proteinExistence type="predicted"/>
<feature type="non-terminal residue" evidence="2">
    <location>
        <position position="1"/>
    </location>
</feature>
<protein>
    <submittedName>
        <fullName evidence="2">Uncharacterized protein</fullName>
    </submittedName>
</protein>
<accession>A0A0K8S4E9</accession>
<evidence type="ECO:0000256" key="1">
    <source>
        <dbReference type="SAM" id="MobiDB-lite"/>
    </source>
</evidence>
<dbReference type="EMBL" id="GBRD01018207">
    <property type="protein sequence ID" value="JAG47620.1"/>
    <property type="molecule type" value="Transcribed_RNA"/>
</dbReference>
<name>A0A0K8S4E9_LYGHE</name>
<feature type="compositionally biased region" description="Low complexity" evidence="1">
    <location>
        <begin position="1"/>
        <end position="20"/>
    </location>
</feature>
<feature type="region of interest" description="Disordered" evidence="1">
    <location>
        <begin position="1"/>
        <end position="41"/>
    </location>
</feature>
<sequence length="194" mass="20663">QQQSQTQAQTQAAPSSRSQSDQSEGLPSVGPEPQRGSVRILEAGDLRSALINNLARSTSSPSEIPSIRISAEQSISNQERLISLLTARGGVVEARSQGEPSDSNHVRARVLSVTPAPEGASPQDEKVNTRRIVVSRPIQTVEEVNVVEPFTKIERVAVHSPAVIKTARLGVAHLPTSVPVHGYAHALHAAIPAY</sequence>
<organism evidence="2">
    <name type="scientific">Lygus hesperus</name>
    <name type="common">Western plant bug</name>
    <dbReference type="NCBI Taxonomy" id="30085"/>
    <lineage>
        <taxon>Eukaryota</taxon>
        <taxon>Metazoa</taxon>
        <taxon>Ecdysozoa</taxon>
        <taxon>Arthropoda</taxon>
        <taxon>Hexapoda</taxon>
        <taxon>Insecta</taxon>
        <taxon>Pterygota</taxon>
        <taxon>Neoptera</taxon>
        <taxon>Paraneoptera</taxon>
        <taxon>Hemiptera</taxon>
        <taxon>Heteroptera</taxon>
        <taxon>Panheteroptera</taxon>
        <taxon>Cimicomorpha</taxon>
        <taxon>Miridae</taxon>
        <taxon>Mirini</taxon>
        <taxon>Lygus</taxon>
    </lineage>
</organism>